<feature type="region of interest" description="Disordered" evidence="1">
    <location>
        <begin position="1"/>
        <end position="40"/>
    </location>
</feature>
<accession>A0A8K0N0G2</accession>
<keyword evidence="3" id="KW-1185">Reference proteome</keyword>
<organism evidence="2 3">
    <name type="scientific">Cocos nucifera</name>
    <name type="common">Coconut palm</name>
    <dbReference type="NCBI Taxonomy" id="13894"/>
    <lineage>
        <taxon>Eukaryota</taxon>
        <taxon>Viridiplantae</taxon>
        <taxon>Streptophyta</taxon>
        <taxon>Embryophyta</taxon>
        <taxon>Tracheophyta</taxon>
        <taxon>Spermatophyta</taxon>
        <taxon>Magnoliopsida</taxon>
        <taxon>Liliopsida</taxon>
        <taxon>Arecaceae</taxon>
        <taxon>Arecoideae</taxon>
        <taxon>Cocoseae</taxon>
        <taxon>Attaleinae</taxon>
        <taxon>Cocos</taxon>
    </lineage>
</organism>
<comment type="caution">
    <text evidence="2">The sequence shown here is derived from an EMBL/GenBank/DDBJ whole genome shotgun (WGS) entry which is preliminary data.</text>
</comment>
<reference evidence="2" key="1">
    <citation type="journal article" date="2017" name="Gigascience">
        <title>The genome draft of coconut (Cocos nucifera).</title>
        <authorList>
            <person name="Xiao Y."/>
            <person name="Xu P."/>
            <person name="Fan H."/>
            <person name="Baudouin L."/>
            <person name="Xia W."/>
            <person name="Bocs S."/>
            <person name="Xu J."/>
            <person name="Li Q."/>
            <person name="Guo A."/>
            <person name="Zhou L."/>
            <person name="Li J."/>
            <person name="Wu Y."/>
            <person name="Ma Z."/>
            <person name="Armero A."/>
            <person name="Issali A.E."/>
            <person name="Liu N."/>
            <person name="Peng M."/>
            <person name="Yang Y."/>
        </authorList>
    </citation>
    <scope>NUCLEOTIDE SEQUENCE</scope>
    <source>
        <tissue evidence="2">Spear leaf of Hainan Tall coconut</tissue>
    </source>
</reference>
<gene>
    <name evidence="2" type="ORF">COCNU_04G008320</name>
</gene>
<evidence type="ECO:0000256" key="1">
    <source>
        <dbReference type="SAM" id="MobiDB-lite"/>
    </source>
</evidence>
<reference evidence="2" key="2">
    <citation type="submission" date="2019-07" db="EMBL/GenBank/DDBJ databases">
        <authorList>
            <person name="Yang Y."/>
            <person name="Bocs S."/>
            <person name="Baudouin L."/>
        </authorList>
    </citation>
    <scope>NUCLEOTIDE SEQUENCE</scope>
    <source>
        <tissue evidence="2">Spear leaf of Hainan Tall coconut</tissue>
    </source>
</reference>
<dbReference type="EMBL" id="CM017875">
    <property type="protein sequence ID" value="KAG1338526.1"/>
    <property type="molecule type" value="Genomic_DNA"/>
</dbReference>
<dbReference type="AlphaFoldDB" id="A0A8K0N0G2"/>
<name>A0A8K0N0G2_COCNU</name>
<feature type="compositionally biased region" description="Basic and acidic residues" evidence="1">
    <location>
        <begin position="31"/>
        <end position="40"/>
    </location>
</feature>
<evidence type="ECO:0000313" key="3">
    <source>
        <dbReference type="Proteomes" id="UP000797356"/>
    </source>
</evidence>
<evidence type="ECO:0000313" key="2">
    <source>
        <dbReference type="EMBL" id="KAG1338526.1"/>
    </source>
</evidence>
<dbReference type="Proteomes" id="UP000797356">
    <property type="component" value="Chromosome 4"/>
</dbReference>
<proteinExistence type="predicted"/>
<sequence length="88" mass="10073">MPSLALSDEAIPLTPIRQEGAMEKKKRTVGKKNELREEHGEMAKLRAELVLEKEEKRKAQEEVSTAMERAVQNFKSSKDMEDIKIDFA</sequence>
<protein>
    <submittedName>
        <fullName evidence="2">Uncharacterized protein</fullName>
    </submittedName>
</protein>